<evidence type="ECO:0000256" key="2">
    <source>
        <dbReference type="SAM" id="MobiDB-lite"/>
    </source>
</evidence>
<accession>A0A542DXB6</accession>
<dbReference type="EMBL" id="VFMN01000001">
    <property type="protein sequence ID" value="TQJ07728.1"/>
    <property type="molecule type" value="Genomic_DNA"/>
</dbReference>
<comment type="similarity">
    <text evidence="1">Belongs to the Rv0495c family.</text>
</comment>
<sequence length="302" mass="33124">MPEVALDMPRLWVEFTDPEDDGQRFRCDLTWLTSSWTCIYGNGCQGIYADRPDDGCCTLGAHFTEDADLERVRAVAGELGPDEWQLRDEAVDAGGGLPLDGWTELEDGVRKTRVVDGACIFLNRPGFPAGQGCSLHQHAVLQGKPATMLKPEVCWQLPIRRAYRTVEQPDDSSYLEVTITEYDRRGWGPGGHDLDWYCSGNPEAHVGREPVYRSSKAELVELMGEGAYEQLVVRCEAHLRSVQAAWRTGNRKLLPLLVHPATLAAQDEAAAGGPARKAAIRAAAEKAAKGKPGKAGKASKRR</sequence>
<feature type="compositionally biased region" description="Low complexity" evidence="2">
    <location>
        <begin position="270"/>
        <end position="282"/>
    </location>
</feature>
<comment type="caution">
    <text evidence="3">The sequence shown here is derived from an EMBL/GenBank/DDBJ whole genome shotgun (WGS) entry which is preliminary data.</text>
</comment>
<reference evidence="3 4" key="1">
    <citation type="submission" date="2019-06" db="EMBL/GenBank/DDBJ databases">
        <title>Sequencing the genomes of 1000 actinobacteria strains.</title>
        <authorList>
            <person name="Klenk H.-P."/>
        </authorList>
    </citation>
    <scope>NUCLEOTIDE SEQUENCE [LARGE SCALE GENOMIC DNA]</scope>
    <source>
        <strain evidence="3 4">DSM 18607</strain>
    </source>
</reference>
<evidence type="ECO:0008006" key="5">
    <source>
        <dbReference type="Google" id="ProtNLM"/>
    </source>
</evidence>
<dbReference type="InterPro" id="IPR021458">
    <property type="entry name" value="Rv0495c"/>
</dbReference>
<organism evidence="3 4">
    <name type="scientific">Lapillicoccus jejuensis</name>
    <dbReference type="NCBI Taxonomy" id="402171"/>
    <lineage>
        <taxon>Bacteria</taxon>
        <taxon>Bacillati</taxon>
        <taxon>Actinomycetota</taxon>
        <taxon>Actinomycetes</taxon>
        <taxon>Micrococcales</taxon>
        <taxon>Intrasporangiaceae</taxon>
        <taxon>Lapillicoccus</taxon>
    </lineage>
</organism>
<evidence type="ECO:0000313" key="4">
    <source>
        <dbReference type="Proteomes" id="UP000317893"/>
    </source>
</evidence>
<evidence type="ECO:0000313" key="3">
    <source>
        <dbReference type="EMBL" id="TQJ07728.1"/>
    </source>
</evidence>
<protein>
    <recommendedName>
        <fullName evidence="5">DUF3109 family protein</fullName>
    </recommendedName>
</protein>
<dbReference type="AlphaFoldDB" id="A0A542DXB6"/>
<keyword evidence="4" id="KW-1185">Reference proteome</keyword>
<proteinExistence type="inferred from homology"/>
<gene>
    <name evidence="3" type="ORF">FB458_0796</name>
</gene>
<feature type="compositionally biased region" description="Basic residues" evidence="2">
    <location>
        <begin position="289"/>
        <end position="302"/>
    </location>
</feature>
<dbReference type="Pfam" id="PF11307">
    <property type="entry name" value="DUF3109"/>
    <property type="match status" value="1"/>
</dbReference>
<evidence type="ECO:0000256" key="1">
    <source>
        <dbReference type="ARBA" id="ARBA00093770"/>
    </source>
</evidence>
<dbReference type="Proteomes" id="UP000317893">
    <property type="component" value="Unassembled WGS sequence"/>
</dbReference>
<dbReference type="RefSeq" id="WP_246061053.1">
    <property type="nucleotide sequence ID" value="NZ_BAAAPR010000008.1"/>
</dbReference>
<feature type="region of interest" description="Disordered" evidence="2">
    <location>
        <begin position="270"/>
        <end position="302"/>
    </location>
</feature>
<name>A0A542DXB6_9MICO</name>